<dbReference type="GO" id="GO:0005737">
    <property type="term" value="C:cytoplasm"/>
    <property type="evidence" value="ECO:0007669"/>
    <property type="project" value="TreeGrafter"/>
</dbReference>
<dbReference type="Proteomes" id="UP000615003">
    <property type="component" value="Unassembled WGS sequence"/>
</dbReference>
<reference evidence="13 14" key="2">
    <citation type="submission" date="2017-11" db="EMBL/GenBank/DDBJ databases">
        <authorList>
            <person name="Han C.G."/>
        </authorList>
    </citation>
    <scope>NUCLEOTIDE SEQUENCE [LARGE SCALE GENOMIC DNA]</scope>
    <source>
        <strain evidence="14">ATCC 43555</strain>
        <strain evidence="13">ATCC43555</strain>
    </source>
</reference>
<dbReference type="InterPro" id="IPR014718">
    <property type="entry name" value="GH-type_carb-bd"/>
</dbReference>
<dbReference type="InterPro" id="IPR008183">
    <property type="entry name" value="Aldose_1/G6P_1-epimerase"/>
</dbReference>
<dbReference type="InterPro" id="IPR015443">
    <property type="entry name" value="Aldose_1-epimerase"/>
</dbReference>
<evidence type="ECO:0000256" key="1">
    <source>
        <dbReference type="ARBA" id="ARBA00001614"/>
    </source>
</evidence>
<protein>
    <recommendedName>
        <fullName evidence="5 8">Aldose 1-epimerase</fullName>
        <ecNumber evidence="4 8">5.1.3.3</ecNumber>
    </recommendedName>
</protein>
<evidence type="ECO:0000256" key="4">
    <source>
        <dbReference type="ARBA" id="ARBA00013185"/>
    </source>
</evidence>
<gene>
    <name evidence="12" type="primary">galM</name>
    <name evidence="13" type="ORF">PCAR9_A31484</name>
    <name evidence="12" type="ORF">PCARR_a2880</name>
</gene>
<keyword evidence="7 8" id="KW-0119">Carbohydrate metabolism</keyword>
<keyword evidence="15" id="KW-1185">Reference proteome</keyword>
<comment type="catalytic activity">
    <reaction evidence="1 8">
        <text>alpha-D-glucose = beta-D-glucose</text>
        <dbReference type="Rhea" id="RHEA:10264"/>
        <dbReference type="ChEBI" id="CHEBI:15903"/>
        <dbReference type="ChEBI" id="CHEBI:17925"/>
        <dbReference type="EC" id="5.1.3.3"/>
    </reaction>
</comment>
<dbReference type="PANTHER" id="PTHR10091">
    <property type="entry name" value="ALDOSE-1-EPIMERASE"/>
    <property type="match status" value="1"/>
</dbReference>
<dbReference type="InterPro" id="IPR047215">
    <property type="entry name" value="Galactose_mutarotase-like"/>
</dbReference>
<evidence type="ECO:0000256" key="8">
    <source>
        <dbReference type="PIRNR" id="PIRNR005096"/>
    </source>
</evidence>
<dbReference type="GO" id="GO:0033499">
    <property type="term" value="P:galactose catabolic process via UDP-galactose, Leloir pathway"/>
    <property type="evidence" value="ECO:0007669"/>
    <property type="project" value="TreeGrafter"/>
</dbReference>
<dbReference type="PROSITE" id="PS00545">
    <property type="entry name" value="ALDOSE_1_EPIMERASE"/>
    <property type="match status" value="1"/>
</dbReference>
<dbReference type="AlphaFoldDB" id="A0A2K4XD85"/>
<evidence type="ECO:0000313" key="15">
    <source>
        <dbReference type="Proteomes" id="UP000615003"/>
    </source>
</evidence>
<evidence type="ECO:0000256" key="7">
    <source>
        <dbReference type="ARBA" id="ARBA00023277"/>
    </source>
</evidence>
<dbReference type="UniPathway" id="UPA00242"/>
<reference evidence="12 15" key="1">
    <citation type="submission" date="2015-06" db="EMBL/GenBank/DDBJ databases">
        <title>Genome sequence of Pseudoalteromonas carrageenovora.</title>
        <authorList>
            <person name="Xie B.-B."/>
            <person name="Rong J.-C."/>
            <person name="Qin Q.-L."/>
            <person name="Zhang Y.-Z."/>
        </authorList>
    </citation>
    <scope>NUCLEOTIDE SEQUENCE [LARGE SCALE GENOMIC DNA]</scope>
    <source>
        <strain evidence="12 15">IAM 12662</strain>
    </source>
</reference>
<dbReference type="EMBL" id="LT965928">
    <property type="protein sequence ID" value="SOU42278.1"/>
    <property type="molecule type" value="Genomic_DNA"/>
</dbReference>
<evidence type="ECO:0000256" key="2">
    <source>
        <dbReference type="ARBA" id="ARBA00005028"/>
    </source>
</evidence>
<evidence type="ECO:0000256" key="6">
    <source>
        <dbReference type="ARBA" id="ARBA00023235"/>
    </source>
</evidence>
<feature type="binding site" evidence="10">
    <location>
        <position position="248"/>
    </location>
    <ligand>
        <name>beta-D-galactose</name>
        <dbReference type="ChEBI" id="CHEBI:27667"/>
    </ligand>
</feature>
<dbReference type="SUPFAM" id="SSF74650">
    <property type="entry name" value="Galactose mutarotase-like"/>
    <property type="match status" value="1"/>
</dbReference>
<dbReference type="Pfam" id="PF01263">
    <property type="entry name" value="Aldose_epim"/>
    <property type="match status" value="1"/>
</dbReference>
<comment type="pathway">
    <text evidence="2 8">Carbohydrate metabolism; hexose metabolism.</text>
</comment>
<accession>A0A2K4XD85</accession>
<evidence type="ECO:0000256" key="5">
    <source>
        <dbReference type="ARBA" id="ARBA00014165"/>
    </source>
</evidence>
<feature type="active site" description="Proton acceptor" evidence="9">
    <location>
        <position position="304"/>
    </location>
</feature>
<proteinExistence type="inferred from homology"/>
<name>A0A2K4XD85_PSEVC</name>
<dbReference type="InterPro" id="IPR018052">
    <property type="entry name" value="Ald1_epimerase_CS"/>
</dbReference>
<evidence type="ECO:0000313" key="14">
    <source>
        <dbReference type="Proteomes" id="UP000238288"/>
    </source>
</evidence>
<dbReference type="EC" id="5.1.3.3" evidence="4 8"/>
<feature type="active site" description="Proton donor" evidence="9">
    <location>
        <position position="178"/>
    </location>
</feature>
<dbReference type="NCBIfam" id="NF008277">
    <property type="entry name" value="PRK11055.1"/>
    <property type="match status" value="1"/>
</dbReference>
<dbReference type="GO" id="GO:0006006">
    <property type="term" value="P:glucose metabolic process"/>
    <property type="evidence" value="ECO:0007669"/>
    <property type="project" value="TreeGrafter"/>
</dbReference>
<dbReference type="Proteomes" id="UP000238288">
    <property type="component" value="Chromosome PCAR9a"/>
</dbReference>
<feature type="binding site" evidence="11">
    <location>
        <begin position="82"/>
        <end position="83"/>
    </location>
    <ligand>
        <name>beta-D-galactose</name>
        <dbReference type="ChEBI" id="CHEBI:27667"/>
    </ligand>
</feature>
<dbReference type="PIRSF" id="PIRSF005096">
    <property type="entry name" value="GALM"/>
    <property type="match status" value="1"/>
</dbReference>
<evidence type="ECO:0000256" key="11">
    <source>
        <dbReference type="PIRSR" id="PIRSR005096-3"/>
    </source>
</evidence>
<dbReference type="GO" id="GO:0004034">
    <property type="term" value="F:aldose 1-epimerase activity"/>
    <property type="evidence" value="ECO:0007669"/>
    <property type="project" value="UniProtKB-EC"/>
</dbReference>
<comment type="similarity">
    <text evidence="3 8">Belongs to the aldose epimerase family.</text>
</comment>
<evidence type="ECO:0000313" key="13">
    <source>
        <dbReference type="EMBL" id="SOU42278.1"/>
    </source>
</evidence>
<evidence type="ECO:0000256" key="9">
    <source>
        <dbReference type="PIRSR" id="PIRSR005096-1"/>
    </source>
</evidence>
<dbReference type="InterPro" id="IPR011013">
    <property type="entry name" value="Gal_mutarotase_sf_dom"/>
</dbReference>
<evidence type="ECO:0000313" key="12">
    <source>
        <dbReference type="EMBL" id="MBE0381147.1"/>
    </source>
</evidence>
<dbReference type="GO" id="GO:0030246">
    <property type="term" value="F:carbohydrate binding"/>
    <property type="evidence" value="ECO:0007669"/>
    <property type="project" value="InterPro"/>
</dbReference>
<organism evidence="13 14">
    <name type="scientific">Pseudoalteromonas carrageenovora IAM 12662</name>
    <dbReference type="NCBI Taxonomy" id="1314868"/>
    <lineage>
        <taxon>Bacteria</taxon>
        <taxon>Pseudomonadati</taxon>
        <taxon>Pseudomonadota</taxon>
        <taxon>Gammaproteobacteria</taxon>
        <taxon>Alteromonadales</taxon>
        <taxon>Pseudoalteromonadaceae</taxon>
        <taxon>Pseudoalteromonas</taxon>
    </lineage>
</organism>
<dbReference type="Gene3D" id="2.70.98.10">
    <property type="match status" value="1"/>
</dbReference>
<evidence type="ECO:0000256" key="3">
    <source>
        <dbReference type="ARBA" id="ARBA00006206"/>
    </source>
</evidence>
<dbReference type="PANTHER" id="PTHR10091:SF0">
    <property type="entry name" value="GALACTOSE MUTAROTASE"/>
    <property type="match status" value="1"/>
</dbReference>
<dbReference type="CDD" id="cd09019">
    <property type="entry name" value="galactose_mutarotase_like"/>
    <property type="match status" value="1"/>
</dbReference>
<keyword evidence="6 8" id="KW-0413">Isomerase</keyword>
<evidence type="ECO:0000256" key="10">
    <source>
        <dbReference type="PIRSR" id="PIRSR005096-2"/>
    </source>
</evidence>
<sequence length="338" mass="37396">MTGIVNAVIWWRMSVASISINKPLEVIKLNDGKSLTAEILPFGAIIKSIKFNNQEMTLSVDDSQYYLENPFYLGATVGRYANRIAGGRFSLSGTEYQLDTNNGPNSLHGGVKGFNKVLWQVTQQSESEVELYYCSPDGDQGFPGQLKVWQTISAKNGELTLRFKATTDKETLVNFTNHCYFNLDGSDSINEHFVQINTNHFLPIDKTSIPLNNGQTVAGTCFDFCTATQLGDALCAASPQLEAGNGFDHCYIFNNDGSLKTMATLTSPHTNVSLTLKSTQPGMQLYTANFVGAPFKARQAVCFEAQNWPDAPNRENFPKANLLPEENYEQVIIYAFSE</sequence>
<dbReference type="EMBL" id="AQGW01000013">
    <property type="protein sequence ID" value="MBE0381147.1"/>
    <property type="molecule type" value="Genomic_DNA"/>
</dbReference>
<feature type="binding site" evidence="11">
    <location>
        <begin position="178"/>
        <end position="180"/>
    </location>
    <ligand>
        <name>beta-D-galactose</name>
        <dbReference type="ChEBI" id="CHEBI:27667"/>
    </ligand>
</feature>